<accession>B6JVT9</accession>
<proteinExistence type="inferred from homology"/>
<dbReference type="GO" id="GO:0005737">
    <property type="term" value="C:cytoplasm"/>
    <property type="evidence" value="ECO:0000318"/>
    <property type="project" value="GO_Central"/>
</dbReference>
<dbReference type="SUPFAM" id="SSF46579">
    <property type="entry name" value="Prefoldin"/>
    <property type="match status" value="1"/>
</dbReference>
<comment type="function">
    <text evidence="3">Binds specifically to cytosolic chaperonin (c-CPN) and transfers target proteins to it. Binds to nascent polypeptide chain and promotes folding in an environment in which there are many competing pathways for nonnative proteins.</text>
</comment>
<evidence type="ECO:0000256" key="1">
    <source>
        <dbReference type="ARBA" id="ARBA00010048"/>
    </source>
</evidence>
<dbReference type="GO" id="GO:0016272">
    <property type="term" value="C:prefoldin complex"/>
    <property type="evidence" value="ECO:0000318"/>
    <property type="project" value="GO_Central"/>
</dbReference>
<dbReference type="Proteomes" id="UP000001744">
    <property type="component" value="Unassembled WGS sequence"/>
</dbReference>
<dbReference type="PANTHER" id="PTHR12409:SF0">
    <property type="entry name" value="PREFOLDIN SUBUNIT 3"/>
    <property type="match status" value="1"/>
</dbReference>
<protein>
    <recommendedName>
        <fullName evidence="3">Prefoldin subunit 3</fullName>
    </recommendedName>
</protein>
<keyword evidence="4" id="KW-0175">Coiled coil</keyword>
<dbReference type="PANTHER" id="PTHR12409">
    <property type="entry name" value="PREFOLDIN SUBUNIT 3"/>
    <property type="match status" value="1"/>
</dbReference>
<evidence type="ECO:0000256" key="3">
    <source>
        <dbReference type="PIRNR" id="PIRNR016396"/>
    </source>
</evidence>
<dbReference type="GO" id="GO:0007021">
    <property type="term" value="P:tubulin complex assembly"/>
    <property type="evidence" value="ECO:0000318"/>
    <property type="project" value="GO_Central"/>
</dbReference>
<dbReference type="JaponicusDB" id="SJAG_00505">
    <property type="gene designation" value="pfd3"/>
</dbReference>
<evidence type="ECO:0000313" key="5">
    <source>
        <dbReference type="EMBL" id="EEB05490.2"/>
    </source>
</evidence>
<dbReference type="Pfam" id="PF02996">
    <property type="entry name" value="Prefoldin"/>
    <property type="match status" value="1"/>
</dbReference>
<gene>
    <name evidence="6" type="primary">pfd3</name>
    <name evidence="5" type="ORF">SJAG_00505</name>
</gene>
<organism evidence="5 7">
    <name type="scientific">Schizosaccharomyces japonicus (strain yFS275 / FY16936)</name>
    <name type="common">Fission yeast</name>
    <dbReference type="NCBI Taxonomy" id="402676"/>
    <lineage>
        <taxon>Eukaryota</taxon>
        <taxon>Fungi</taxon>
        <taxon>Dikarya</taxon>
        <taxon>Ascomycota</taxon>
        <taxon>Taphrinomycotina</taxon>
        <taxon>Schizosaccharomycetes</taxon>
        <taxon>Schizosaccharomycetales</taxon>
        <taxon>Schizosaccharomycetaceae</taxon>
        <taxon>Schizosaccharomyces</taxon>
    </lineage>
</organism>
<dbReference type="InterPro" id="IPR016655">
    <property type="entry name" value="PFD3"/>
</dbReference>
<feature type="coiled-coil region" evidence="4">
    <location>
        <begin position="127"/>
        <end position="154"/>
    </location>
</feature>
<keyword evidence="2 3" id="KW-0143">Chaperone</keyword>
<dbReference type="VEuPathDB" id="FungiDB:SJAG_00505"/>
<dbReference type="InterPro" id="IPR004127">
    <property type="entry name" value="Prefoldin_subunit_alpha"/>
</dbReference>
<dbReference type="CDD" id="cd23156">
    <property type="entry name" value="Prefoldin_3"/>
    <property type="match status" value="1"/>
</dbReference>
<dbReference type="RefSeq" id="XP_002171783.2">
    <property type="nucleotide sequence ID" value="XM_002171747.2"/>
</dbReference>
<dbReference type="eggNOG" id="KOG3313">
    <property type="taxonomic scope" value="Eukaryota"/>
</dbReference>
<dbReference type="STRING" id="402676.B6JVT9"/>
<keyword evidence="7" id="KW-1185">Reference proteome</keyword>
<dbReference type="OrthoDB" id="6375174at2759"/>
<dbReference type="AlphaFoldDB" id="B6JVT9"/>
<dbReference type="Gene3D" id="1.10.287.370">
    <property type="match status" value="1"/>
</dbReference>
<name>B6JVT9_SCHJY</name>
<evidence type="ECO:0000313" key="7">
    <source>
        <dbReference type="Proteomes" id="UP000001744"/>
    </source>
</evidence>
<dbReference type="FunFam" id="1.10.287.370:FF:000014">
    <property type="entry name" value="Prefoldin subunit 3"/>
    <property type="match status" value="1"/>
</dbReference>
<evidence type="ECO:0000256" key="4">
    <source>
        <dbReference type="SAM" id="Coils"/>
    </source>
</evidence>
<dbReference type="GeneID" id="7048004"/>
<dbReference type="PIRSF" id="PIRSF016396">
    <property type="entry name" value="Prefoldin_subunit_3"/>
    <property type="match status" value="1"/>
</dbReference>
<dbReference type="GO" id="GO:0015631">
    <property type="term" value="F:tubulin binding"/>
    <property type="evidence" value="ECO:0000318"/>
    <property type="project" value="GO_Central"/>
</dbReference>
<dbReference type="GO" id="GO:0006457">
    <property type="term" value="P:protein folding"/>
    <property type="evidence" value="ECO:0007669"/>
    <property type="project" value="UniProtKB-UniRule"/>
</dbReference>
<comment type="subunit">
    <text evidence="3">Heterohexamer of two PFD-alpha type and four PFD-beta type subunits.</text>
</comment>
<dbReference type="OMA" id="YNYDVHQ"/>
<dbReference type="EMBL" id="KE651166">
    <property type="protein sequence ID" value="EEB05490.2"/>
    <property type="molecule type" value="Genomic_DNA"/>
</dbReference>
<evidence type="ECO:0000313" key="6">
    <source>
        <dbReference type="JaponicusDB" id="SJAG_00505"/>
    </source>
</evidence>
<reference evidence="5 7" key="1">
    <citation type="journal article" date="2011" name="Science">
        <title>Comparative functional genomics of the fission yeasts.</title>
        <authorList>
            <person name="Rhind N."/>
            <person name="Chen Z."/>
            <person name="Yassour M."/>
            <person name="Thompson D.A."/>
            <person name="Haas B.J."/>
            <person name="Habib N."/>
            <person name="Wapinski I."/>
            <person name="Roy S."/>
            <person name="Lin M.F."/>
            <person name="Heiman D.I."/>
            <person name="Young S.K."/>
            <person name="Furuya K."/>
            <person name="Guo Y."/>
            <person name="Pidoux A."/>
            <person name="Chen H.M."/>
            <person name="Robbertse B."/>
            <person name="Goldberg J.M."/>
            <person name="Aoki K."/>
            <person name="Bayne E.H."/>
            <person name="Berlin A.M."/>
            <person name="Desjardins C.A."/>
            <person name="Dobbs E."/>
            <person name="Dukaj L."/>
            <person name="Fan L."/>
            <person name="FitzGerald M.G."/>
            <person name="French C."/>
            <person name="Gujja S."/>
            <person name="Hansen K."/>
            <person name="Keifenheim D."/>
            <person name="Levin J.Z."/>
            <person name="Mosher R.A."/>
            <person name="Mueller C.A."/>
            <person name="Pfiffner J."/>
            <person name="Priest M."/>
            <person name="Russ C."/>
            <person name="Smialowska A."/>
            <person name="Swoboda P."/>
            <person name="Sykes S.M."/>
            <person name="Vaughn M."/>
            <person name="Vengrova S."/>
            <person name="Yoder R."/>
            <person name="Zeng Q."/>
            <person name="Allshire R."/>
            <person name="Baulcombe D."/>
            <person name="Birren B.W."/>
            <person name="Brown W."/>
            <person name="Ekwall K."/>
            <person name="Kellis M."/>
            <person name="Leatherwood J."/>
            <person name="Levin H."/>
            <person name="Margalit H."/>
            <person name="Martienssen R."/>
            <person name="Nieduszynski C.A."/>
            <person name="Spatafora J.W."/>
            <person name="Friedman N."/>
            <person name="Dalgaard J.Z."/>
            <person name="Baumann P."/>
            <person name="Niki H."/>
            <person name="Regev A."/>
            <person name="Nusbaum C."/>
        </authorList>
    </citation>
    <scope>NUCLEOTIDE SEQUENCE [LARGE SCALE GENOMIC DNA]</scope>
    <source>
        <strain evidence="7">yFS275 / FY16936</strain>
    </source>
</reference>
<dbReference type="InterPro" id="IPR009053">
    <property type="entry name" value="Prefoldin"/>
</dbReference>
<sequence>MDSSNTNGRGIPAAEFYEFKELSLEEAEKQLTRFQEFIAKYRFMETSIVRRVAGLDEKLPEIEKTLQTVTFLEAEQDENLDVLYELDDTLYANAQVTASNTVCLWLGANVMLEYPVAEAKTLLTSKLEAAKETLKTCKEDLEFLRAQITTMEVNTARVYNHTVELKRRQK</sequence>
<evidence type="ECO:0000256" key="2">
    <source>
        <dbReference type="ARBA" id="ARBA00023186"/>
    </source>
</evidence>
<comment type="similarity">
    <text evidence="1 3">Belongs to the prefoldin subunit alpha family.</text>
</comment>
<dbReference type="HOGENOM" id="CLU_083737_0_0_1"/>
<dbReference type="GO" id="GO:0007017">
    <property type="term" value="P:microtubule-based process"/>
    <property type="evidence" value="ECO:0000318"/>
    <property type="project" value="GO_Central"/>
</dbReference>